<keyword evidence="2" id="KW-1185">Reference proteome</keyword>
<dbReference type="Proteomes" id="UP001500740">
    <property type="component" value="Unassembled WGS sequence"/>
</dbReference>
<dbReference type="InterPro" id="IPR009507">
    <property type="entry name" value="UPF0435"/>
</dbReference>
<evidence type="ECO:0000313" key="1">
    <source>
        <dbReference type="EMBL" id="GAA0461023.1"/>
    </source>
</evidence>
<sequence length="74" mass="8684">MNLNEPSYENLEYIIEELAKQLQILNASVLKPEDYDLDHYHDIKDIYDMLNAQGQVSVAEINAIISELKKYRKQ</sequence>
<name>A0ABP3JQ76_9BACI</name>
<proteinExistence type="predicted"/>
<accession>A0ABP3JQ76</accession>
<organism evidence="1 2">
    <name type="scientific">Alkalibacillus silvisoli</name>
    <dbReference type="NCBI Taxonomy" id="392823"/>
    <lineage>
        <taxon>Bacteria</taxon>
        <taxon>Bacillati</taxon>
        <taxon>Bacillota</taxon>
        <taxon>Bacilli</taxon>
        <taxon>Bacillales</taxon>
        <taxon>Bacillaceae</taxon>
        <taxon>Alkalibacillus</taxon>
    </lineage>
</organism>
<dbReference type="RefSeq" id="WP_343782895.1">
    <property type="nucleotide sequence ID" value="NZ_BAAACZ010000011.1"/>
</dbReference>
<reference evidence="2" key="1">
    <citation type="journal article" date="2019" name="Int. J. Syst. Evol. Microbiol.">
        <title>The Global Catalogue of Microorganisms (GCM) 10K type strain sequencing project: providing services to taxonomists for standard genome sequencing and annotation.</title>
        <authorList>
            <consortium name="The Broad Institute Genomics Platform"/>
            <consortium name="The Broad Institute Genome Sequencing Center for Infectious Disease"/>
            <person name="Wu L."/>
            <person name="Ma J."/>
        </authorList>
    </citation>
    <scope>NUCLEOTIDE SEQUENCE [LARGE SCALE GENOMIC DNA]</scope>
    <source>
        <strain evidence="2">JCM 14193</strain>
    </source>
</reference>
<protein>
    <recommendedName>
        <fullName evidence="3">DUF1128 domain-containing protein</fullName>
    </recommendedName>
</protein>
<comment type="caution">
    <text evidence="1">The sequence shown here is derived from an EMBL/GenBank/DDBJ whole genome shotgun (WGS) entry which is preliminary data.</text>
</comment>
<evidence type="ECO:0008006" key="3">
    <source>
        <dbReference type="Google" id="ProtNLM"/>
    </source>
</evidence>
<gene>
    <name evidence="1" type="ORF">GCM10008935_15520</name>
</gene>
<dbReference type="EMBL" id="BAAACZ010000011">
    <property type="protein sequence ID" value="GAA0461023.1"/>
    <property type="molecule type" value="Genomic_DNA"/>
</dbReference>
<evidence type="ECO:0000313" key="2">
    <source>
        <dbReference type="Proteomes" id="UP001500740"/>
    </source>
</evidence>
<dbReference type="Pfam" id="PF06569">
    <property type="entry name" value="DUF1128"/>
    <property type="match status" value="1"/>
</dbReference>